<gene>
    <name evidence="1" type="ORF">mPipKuh1_007662</name>
</gene>
<organism evidence="1 2">
    <name type="scientific">Pipistrellus kuhlii</name>
    <name type="common">Kuhl's pipistrelle</name>
    <dbReference type="NCBI Taxonomy" id="59472"/>
    <lineage>
        <taxon>Eukaryota</taxon>
        <taxon>Metazoa</taxon>
        <taxon>Chordata</taxon>
        <taxon>Craniata</taxon>
        <taxon>Vertebrata</taxon>
        <taxon>Euteleostomi</taxon>
        <taxon>Mammalia</taxon>
        <taxon>Eutheria</taxon>
        <taxon>Laurasiatheria</taxon>
        <taxon>Chiroptera</taxon>
        <taxon>Yangochiroptera</taxon>
        <taxon>Vespertilionidae</taxon>
        <taxon>Pipistrellus</taxon>
    </lineage>
</organism>
<accession>A0A7J8B0W3</accession>
<evidence type="ECO:0000313" key="2">
    <source>
        <dbReference type="Proteomes" id="UP000558488"/>
    </source>
</evidence>
<protein>
    <submittedName>
        <fullName evidence="1">Uncharacterized protein</fullName>
    </submittedName>
</protein>
<dbReference type="Proteomes" id="UP000558488">
    <property type="component" value="Unassembled WGS sequence"/>
</dbReference>
<evidence type="ECO:0000313" key="1">
    <source>
        <dbReference type="EMBL" id="KAF6392447.1"/>
    </source>
</evidence>
<keyword evidence="2" id="KW-1185">Reference proteome</keyword>
<sequence>MEYDVAFEYRVLPTHAPFSLLTQVRPWTAPRLLIPAWEPEKGKIPFLTHSHSWPLMLLFRTGMGGSGKEGRLSWCSSRVLLFGTRPDPGTLTQVMWRVSSTGGAEAWRVFLSRHRSLLKR</sequence>
<name>A0A7J8B0W3_PIPKU</name>
<reference evidence="1 2" key="1">
    <citation type="journal article" date="2020" name="Nature">
        <title>Six reference-quality genomes reveal evolution of bat adaptations.</title>
        <authorList>
            <person name="Jebb D."/>
            <person name="Huang Z."/>
            <person name="Pippel M."/>
            <person name="Hughes G.M."/>
            <person name="Lavrichenko K."/>
            <person name="Devanna P."/>
            <person name="Winkler S."/>
            <person name="Jermiin L.S."/>
            <person name="Skirmuntt E.C."/>
            <person name="Katzourakis A."/>
            <person name="Burkitt-Gray L."/>
            <person name="Ray D.A."/>
            <person name="Sullivan K.A.M."/>
            <person name="Roscito J.G."/>
            <person name="Kirilenko B.M."/>
            <person name="Davalos L.M."/>
            <person name="Corthals A.P."/>
            <person name="Power M.L."/>
            <person name="Jones G."/>
            <person name="Ransome R.D."/>
            <person name="Dechmann D.K.N."/>
            <person name="Locatelli A.G."/>
            <person name="Puechmaille S.J."/>
            <person name="Fedrigo O."/>
            <person name="Jarvis E.D."/>
            <person name="Hiller M."/>
            <person name="Vernes S.C."/>
            <person name="Myers E.W."/>
            <person name="Teeling E.C."/>
        </authorList>
    </citation>
    <scope>NUCLEOTIDE SEQUENCE [LARGE SCALE GENOMIC DNA]</scope>
    <source>
        <strain evidence="1">MPipKuh1</strain>
        <tissue evidence="1">Flight muscle</tissue>
    </source>
</reference>
<dbReference type="EMBL" id="JACAGB010000001">
    <property type="protein sequence ID" value="KAF6392447.1"/>
    <property type="molecule type" value="Genomic_DNA"/>
</dbReference>
<dbReference type="AlphaFoldDB" id="A0A7J8B0W3"/>
<proteinExistence type="predicted"/>
<comment type="caution">
    <text evidence="1">The sequence shown here is derived from an EMBL/GenBank/DDBJ whole genome shotgun (WGS) entry which is preliminary data.</text>
</comment>